<dbReference type="PANTHER" id="PTHR22803">
    <property type="entry name" value="MANNOSE, PHOSPHOLIPASE, LECTIN RECEPTOR RELATED"/>
    <property type="match status" value="1"/>
</dbReference>
<evidence type="ECO:0000256" key="1">
    <source>
        <dbReference type="ARBA" id="ARBA00022734"/>
    </source>
</evidence>
<dbReference type="GO" id="GO:0061760">
    <property type="term" value="P:antifungal innate immune response"/>
    <property type="evidence" value="ECO:0007669"/>
    <property type="project" value="Ensembl"/>
</dbReference>
<gene>
    <name evidence="4" type="primary">CLEC4E</name>
</gene>
<evidence type="ECO:0000313" key="5">
    <source>
        <dbReference type="Proteomes" id="UP000694540"/>
    </source>
</evidence>
<dbReference type="GO" id="GO:0038094">
    <property type="term" value="P:Fc-gamma receptor signaling pathway"/>
    <property type="evidence" value="ECO:0007669"/>
    <property type="project" value="Ensembl"/>
</dbReference>
<accession>A0A8C3YE91</accession>
<dbReference type="GO" id="GO:0005509">
    <property type="term" value="F:calcium ion binding"/>
    <property type="evidence" value="ECO:0007669"/>
    <property type="project" value="Ensembl"/>
</dbReference>
<dbReference type="GO" id="GO:0042742">
    <property type="term" value="P:defense response to bacterium"/>
    <property type="evidence" value="ECO:0007669"/>
    <property type="project" value="Ensembl"/>
</dbReference>
<dbReference type="GO" id="GO:0002221">
    <property type="term" value="P:pattern recognition receptor signaling pathway"/>
    <property type="evidence" value="ECO:0007669"/>
    <property type="project" value="Ensembl"/>
</dbReference>
<reference evidence="4" key="1">
    <citation type="submission" date="2025-08" db="UniProtKB">
        <authorList>
            <consortium name="Ensembl"/>
        </authorList>
    </citation>
    <scope>IDENTIFICATION</scope>
</reference>
<dbReference type="Proteomes" id="UP000694540">
    <property type="component" value="Unplaced"/>
</dbReference>
<dbReference type="PROSITE" id="PS50041">
    <property type="entry name" value="C_TYPE_LECTIN_2"/>
    <property type="match status" value="1"/>
</dbReference>
<proteinExistence type="predicted"/>
<evidence type="ECO:0000256" key="2">
    <source>
        <dbReference type="SAM" id="Phobius"/>
    </source>
</evidence>
<dbReference type="GO" id="GO:0051861">
    <property type="term" value="F:glycolipid binding"/>
    <property type="evidence" value="ECO:0007669"/>
    <property type="project" value="Ensembl"/>
</dbReference>
<dbReference type="SMART" id="SM00034">
    <property type="entry name" value="CLECT"/>
    <property type="match status" value="1"/>
</dbReference>
<sequence length="218" mass="25316">MDSSKPPVSQCTERECFSSQVFLWTIAGVSILLLSTCFITRCVVTYQIFQRCDEKKFQSPDDIMELSCYNDEPNSVKNCCPLNWIYFQSSCYFFSTNKMSWTASLKNCSSMGAHLVVINTQEEQEFLFRAKPKRKEFYIGLTDQVTEGQWQWVDGTPFTNSLSYWDVGEPNNIGTVEDCATIRDSSNPRQNWNDVTCFFNMFRICEMPERNLNKEKTP</sequence>
<dbReference type="GO" id="GO:0038187">
    <property type="term" value="F:pattern recognition receptor activity"/>
    <property type="evidence" value="ECO:0007669"/>
    <property type="project" value="Ensembl"/>
</dbReference>
<keyword evidence="2" id="KW-0472">Membrane</keyword>
<organism evidence="4 5">
    <name type="scientific">Catagonus wagneri</name>
    <name type="common">Chacoan peccary</name>
    <dbReference type="NCBI Taxonomy" id="51154"/>
    <lineage>
        <taxon>Eukaryota</taxon>
        <taxon>Metazoa</taxon>
        <taxon>Chordata</taxon>
        <taxon>Craniata</taxon>
        <taxon>Vertebrata</taxon>
        <taxon>Euteleostomi</taxon>
        <taxon>Mammalia</taxon>
        <taxon>Eutheria</taxon>
        <taxon>Laurasiatheria</taxon>
        <taxon>Artiodactyla</taxon>
        <taxon>Suina</taxon>
        <taxon>Tayassuidae</taxon>
        <taxon>Catagonus</taxon>
    </lineage>
</organism>
<dbReference type="CDD" id="cd03590">
    <property type="entry name" value="CLECT_DC-SIGN_like"/>
    <property type="match status" value="1"/>
</dbReference>
<evidence type="ECO:0000259" key="3">
    <source>
        <dbReference type="PROSITE" id="PS50041"/>
    </source>
</evidence>
<dbReference type="Ensembl" id="ENSCWAT00000009011.1">
    <property type="protein sequence ID" value="ENSCWAP00000008281.1"/>
    <property type="gene ID" value="ENSCWAG00000006398.1"/>
</dbReference>
<dbReference type="InterPro" id="IPR016187">
    <property type="entry name" value="CTDL_fold"/>
</dbReference>
<feature type="domain" description="C-type lectin" evidence="3">
    <location>
        <begin position="87"/>
        <end position="206"/>
    </location>
</feature>
<protein>
    <submittedName>
        <fullName evidence="4">C-type lectin domain family 4 member E</fullName>
    </submittedName>
</protein>
<dbReference type="InterPro" id="IPR001304">
    <property type="entry name" value="C-type_lectin-like"/>
</dbReference>
<dbReference type="Pfam" id="PF00059">
    <property type="entry name" value="Lectin_C"/>
    <property type="match status" value="1"/>
</dbReference>
<feature type="transmembrane region" description="Helical" evidence="2">
    <location>
        <begin position="21"/>
        <end position="49"/>
    </location>
</feature>
<keyword evidence="2" id="KW-1133">Transmembrane helix</keyword>
<evidence type="ECO:0000313" key="4">
    <source>
        <dbReference type="Ensembl" id="ENSCWAP00000008281.1"/>
    </source>
</evidence>
<dbReference type="GO" id="GO:0030670">
    <property type="term" value="C:phagocytic vesicle membrane"/>
    <property type="evidence" value="ECO:0007669"/>
    <property type="project" value="Ensembl"/>
</dbReference>
<reference evidence="4" key="2">
    <citation type="submission" date="2025-09" db="UniProtKB">
        <authorList>
            <consortium name="Ensembl"/>
        </authorList>
    </citation>
    <scope>IDENTIFICATION</scope>
</reference>
<keyword evidence="5" id="KW-1185">Reference proteome</keyword>
<dbReference type="GO" id="GO:0001819">
    <property type="term" value="P:positive regulation of cytokine production"/>
    <property type="evidence" value="ECO:0007669"/>
    <property type="project" value="Ensembl"/>
</dbReference>
<dbReference type="Gene3D" id="3.10.100.10">
    <property type="entry name" value="Mannose-Binding Protein A, subunit A"/>
    <property type="match status" value="1"/>
</dbReference>
<dbReference type="AlphaFoldDB" id="A0A8C3YE91"/>
<dbReference type="GO" id="GO:0030246">
    <property type="term" value="F:carbohydrate binding"/>
    <property type="evidence" value="ECO:0007669"/>
    <property type="project" value="UniProtKB-KW"/>
</dbReference>
<dbReference type="InterPro" id="IPR033989">
    <property type="entry name" value="CD209-like_CTLD"/>
</dbReference>
<dbReference type="InterPro" id="IPR050111">
    <property type="entry name" value="C-type_lectin/snaclec_domain"/>
</dbReference>
<keyword evidence="2" id="KW-0812">Transmembrane</keyword>
<keyword evidence="1" id="KW-0430">Lectin</keyword>
<dbReference type="SUPFAM" id="SSF56436">
    <property type="entry name" value="C-type lectin-like"/>
    <property type="match status" value="1"/>
</dbReference>
<dbReference type="InterPro" id="IPR016186">
    <property type="entry name" value="C-type_lectin-like/link_sf"/>
</dbReference>
<dbReference type="GO" id="GO:0005886">
    <property type="term" value="C:plasma membrane"/>
    <property type="evidence" value="ECO:0007669"/>
    <property type="project" value="Ensembl"/>
</dbReference>
<name>A0A8C3YE91_9CETA</name>
<dbReference type="GeneTree" id="ENSGT00940000160666"/>
<dbReference type="GO" id="GO:0002292">
    <property type="term" value="P:T cell differentiation involved in immune response"/>
    <property type="evidence" value="ECO:0007669"/>
    <property type="project" value="Ensembl"/>
</dbReference>